<reference evidence="8" key="1">
    <citation type="journal article" date="2012" name="PLoS ONE">
        <title>Gene sets for utilization of primary and secondary nutrition supplies in the distal gut of endangered iberian lynx.</title>
        <authorList>
            <person name="Alcaide M."/>
            <person name="Messina E."/>
            <person name="Richter M."/>
            <person name="Bargiela R."/>
            <person name="Peplies J."/>
            <person name="Huws S.A."/>
            <person name="Newbold C.J."/>
            <person name="Golyshin P.N."/>
            <person name="Simon M.A."/>
            <person name="Lopez G."/>
            <person name="Yakimov M.M."/>
            <person name="Ferrer M."/>
        </authorList>
    </citation>
    <scope>NUCLEOTIDE SEQUENCE</scope>
</reference>
<feature type="non-terminal residue" evidence="8">
    <location>
        <position position="1"/>
    </location>
</feature>
<proteinExistence type="predicted"/>
<evidence type="ECO:0000259" key="7">
    <source>
        <dbReference type="Pfam" id="PF03772"/>
    </source>
</evidence>
<dbReference type="AlphaFoldDB" id="J9FD16"/>
<evidence type="ECO:0000256" key="1">
    <source>
        <dbReference type="ARBA" id="ARBA00004651"/>
    </source>
</evidence>
<feature type="transmembrane region" description="Helical" evidence="6">
    <location>
        <begin position="136"/>
        <end position="158"/>
    </location>
</feature>
<feature type="transmembrane region" description="Helical" evidence="6">
    <location>
        <begin position="164"/>
        <end position="180"/>
    </location>
</feature>
<dbReference type="InterPro" id="IPR052159">
    <property type="entry name" value="Competence_DNA_uptake"/>
</dbReference>
<evidence type="ECO:0000313" key="8">
    <source>
        <dbReference type="EMBL" id="EJW92796.1"/>
    </source>
</evidence>
<comment type="subcellular location">
    <subcellularLocation>
        <location evidence="1">Cell membrane</location>
        <topology evidence="1">Multi-pass membrane protein</topology>
    </subcellularLocation>
</comment>
<keyword evidence="5 6" id="KW-0472">Membrane</keyword>
<evidence type="ECO:0000256" key="6">
    <source>
        <dbReference type="SAM" id="Phobius"/>
    </source>
</evidence>
<feature type="non-terminal residue" evidence="8">
    <location>
        <position position="181"/>
    </location>
</feature>
<keyword evidence="2" id="KW-1003">Cell membrane</keyword>
<comment type="caution">
    <text evidence="8">The sequence shown here is derived from an EMBL/GenBank/DDBJ whole genome shotgun (WGS) entry which is preliminary data.</text>
</comment>
<feature type="transmembrane region" description="Helical" evidence="6">
    <location>
        <begin position="107"/>
        <end position="124"/>
    </location>
</feature>
<feature type="domain" description="ComEC/Rec2-related protein" evidence="7">
    <location>
        <begin position="1"/>
        <end position="180"/>
    </location>
</feature>
<dbReference type="InterPro" id="IPR004477">
    <property type="entry name" value="ComEC_N"/>
</dbReference>
<keyword evidence="4 6" id="KW-1133">Transmembrane helix</keyword>
<dbReference type="GO" id="GO:0005886">
    <property type="term" value="C:plasma membrane"/>
    <property type="evidence" value="ECO:0007669"/>
    <property type="project" value="UniProtKB-SubCell"/>
</dbReference>
<dbReference type="PANTHER" id="PTHR30619">
    <property type="entry name" value="DNA INTERNALIZATION/COMPETENCE PROTEIN COMEC/REC2"/>
    <property type="match status" value="1"/>
</dbReference>
<dbReference type="NCBIfam" id="TIGR00360">
    <property type="entry name" value="ComEC_N-term"/>
    <property type="match status" value="1"/>
</dbReference>
<dbReference type="Pfam" id="PF03772">
    <property type="entry name" value="Competence"/>
    <property type="match status" value="1"/>
</dbReference>
<feature type="transmembrane region" description="Helical" evidence="6">
    <location>
        <begin position="36"/>
        <end position="53"/>
    </location>
</feature>
<dbReference type="EMBL" id="AMCI01007338">
    <property type="protein sequence ID" value="EJW92796.1"/>
    <property type="molecule type" value="Genomic_DNA"/>
</dbReference>
<evidence type="ECO:0000256" key="2">
    <source>
        <dbReference type="ARBA" id="ARBA00022475"/>
    </source>
</evidence>
<organism evidence="8">
    <name type="scientific">gut metagenome</name>
    <dbReference type="NCBI Taxonomy" id="749906"/>
    <lineage>
        <taxon>unclassified sequences</taxon>
        <taxon>metagenomes</taxon>
        <taxon>organismal metagenomes</taxon>
    </lineage>
</organism>
<feature type="transmembrane region" description="Helical" evidence="6">
    <location>
        <begin position="83"/>
        <end position="101"/>
    </location>
</feature>
<evidence type="ECO:0000256" key="5">
    <source>
        <dbReference type="ARBA" id="ARBA00023136"/>
    </source>
</evidence>
<gene>
    <name evidence="8" type="ORF">EVA_19097</name>
</gene>
<evidence type="ECO:0000256" key="4">
    <source>
        <dbReference type="ARBA" id="ARBA00022989"/>
    </source>
</evidence>
<name>J9FD16_9ZZZZ</name>
<sequence length="181" mass="20616">GASHVLALSGLHVGLIYGLLWFLFTPLWKHKRYLKIPLIGFILFSLWSFAFFTGFSISVVRAVLMCSLFLLLSFRAEPVLSTDTLLATAFFMLFCAPHWLFDVGFQLSFSAVFAILIIQPRLYALIQVRSCCLRKIWGLLTVSIAAQLGTAPLVLFYFKHFSTHFLLTNLWVIPLVMLVMY</sequence>
<feature type="transmembrane region" description="Helical" evidence="6">
    <location>
        <begin position="6"/>
        <end position="24"/>
    </location>
</feature>
<dbReference type="PANTHER" id="PTHR30619:SF1">
    <property type="entry name" value="RECOMBINATION PROTEIN 2"/>
    <property type="match status" value="1"/>
</dbReference>
<evidence type="ECO:0000256" key="3">
    <source>
        <dbReference type="ARBA" id="ARBA00022692"/>
    </source>
</evidence>
<accession>J9FD16</accession>
<protein>
    <submittedName>
        <fullName evidence="8">Competence protein</fullName>
    </submittedName>
</protein>
<keyword evidence="3 6" id="KW-0812">Transmembrane</keyword>